<dbReference type="GO" id="GO:0005840">
    <property type="term" value="C:ribosome"/>
    <property type="evidence" value="ECO:0007669"/>
    <property type="project" value="UniProtKB-KW"/>
</dbReference>
<dbReference type="InterPro" id="IPR008991">
    <property type="entry name" value="Translation_prot_SH3-like_sf"/>
</dbReference>
<dbReference type="InterPro" id="IPR038655">
    <property type="entry name" value="Ribosomal_eL27_sf"/>
</dbReference>
<evidence type="ECO:0000256" key="4">
    <source>
        <dbReference type="ARBA" id="ARBA00035224"/>
    </source>
</evidence>
<protein>
    <recommendedName>
        <fullName evidence="4">Large ribosomal subunit protein eL27</fullName>
    </recommendedName>
    <alternativeName>
        <fullName evidence="5">60S ribosomal protein L27</fullName>
    </alternativeName>
</protein>
<evidence type="ECO:0000256" key="5">
    <source>
        <dbReference type="ARBA" id="ARBA00035329"/>
    </source>
</evidence>
<comment type="caution">
    <text evidence="7">The sequence shown here is derived from an EMBL/GenBank/DDBJ whole genome shotgun (WGS) entry which is preliminary data.</text>
</comment>
<dbReference type="GO" id="GO:0006412">
    <property type="term" value="P:translation"/>
    <property type="evidence" value="ECO:0007669"/>
    <property type="project" value="InterPro"/>
</dbReference>
<dbReference type="GO" id="GO:1990904">
    <property type="term" value="C:ribonucleoprotein complex"/>
    <property type="evidence" value="ECO:0007669"/>
    <property type="project" value="UniProtKB-KW"/>
</dbReference>
<dbReference type="InterPro" id="IPR041991">
    <property type="entry name" value="Ribosomal_eL27_KOW"/>
</dbReference>
<evidence type="ECO:0000259" key="6">
    <source>
        <dbReference type="Pfam" id="PF00467"/>
    </source>
</evidence>
<keyword evidence="8" id="KW-1185">Reference proteome</keyword>
<comment type="similarity">
    <text evidence="1">Belongs to the eukaryotic ribosomal protein eL27 family.</text>
</comment>
<accession>A0AAV2QYL7</accession>
<dbReference type="Proteomes" id="UP001497623">
    <property type="component" value="Unassembled WGS sequence"/>
</dbReference>
<feature type="domain" description="KOW" evidence="6">
    <location>
        <begin position="7"/>
        <end position="32"/>
    </location>
</feature>
<proteinExistence type="inferred from homology"/>
<dbReference type="FunFam" id="2.30.30.770:FF:000001">
    <property type="entry name" value="60S ribosomal protein L27"/>
    <property type="match status" value="1"/>
</dbReference>
<evidence type="ECO:0000313" key="7">
    <source>
        <dbReference type="EMBL" id="CAL4106677.1"/>
    </source>
</evidence>
<evidence type="ECO:0000256" key="1">
    <source>
        <dbReference type="ARBA" id="ARBA00009124"/>
    </source>
</evidence>
<evidence type="ECO:0000256" key="3">
    <source>
        <dbReference type="ARBA" id="ARBA00023274"/>
    </source>
</evidence>
<dbReference type="SUPFAM" id="SSF50104">
    <property type="entry name" value="Translation proteins SH3-like domain"/>
    <property type="match status" value="1"/>
</dbReference>
<dbReference type="CDD" id="cd06090">
    <property type="entry name" value="KOW_RPL27"/>
    <property type="match status" value="1"/>
</dbReference>
<keyword evidence="2" id="KW-0689">Ribosomal protein</keyword>
<reference evidence="7 8" key="1">
    <citation type="submission" date="2024-05" db="EMBL/GenBank/DDBJ databases">
        <authorList>
            <person name="Wallberg A."/>
        </authorList>
    </citation>
    <scope>NUCLEOTIDE SEQUENCE [LARGE SCALE GENOMIC DNA]</scope>
</reference>
<dbReference type="AlphaFoldDB" id="A0AAV2QYL7"/>
<dbReference type="Pfam" id="PF01777">
    <property type="entry name" value="Ribosomal_L27e"/>
    <property type="match status" value="1"/>
</dbReference>
<sequence length="137" mass="15910">MVKIYKPGRVVILLTGKHAGKKAIVVKSNDDGTQERPYEHALVAGIDRYPRKVTKSMSKKKVSKRSKLKPFIRVVNLKHVMPTRYTASDIAFDKANINKETLKDPAKRKKARDMAKVRLEERYKSGKNRWLFQKLRF</sequence>
<dbReference type="Pfam" id="PF00467">
    <property type="entry name" value="KOW"/>
    <property type="match status" value="1"/>
</dbReference>
<dbReference type="InterPro" id="IPR005824">
    <property type="entry name" value="KOW"/>
</dbReference>
<dbReference type="PANTHER" id="PTHR10497">
    <property type="entry name" value="60S RIBOSOMAL PROTEIN L27"/>
    <property type="match status" value="1"/>
</dbReference>
<organism evidence="7 8">
    <name type="scientific">Meganyctiphanes norvegica</name>
    <name type="common">Northern krill</name>
    <name type="synonym">Thysanopoda norvegica</name>
    <dbReference type="NCBI Taxonomy" id="48144"/>
    <lineage>
        <taxon>Eukaryota</taxon>
        <taxon>Metazoa</taxon>
        <taxon>Ecdysozoa</taxon>
        <taxon>Arthropoda</taxon>
        <taxon>Crustacea</taxon>
        <taxon>Multicrustacea</taxon>
        <taxon>Malacostraca</taxon>
        <taxon>Eumalacostraca</taxon>
        <taxon>Eucarida</taxon>
        <taxon>Euphausiacea</taxon>
        <taxon>Euphausiidae</taxon>
        <taxon>Meganyctiphanes</taxon>
    </lineage>
</organism>
<keyword evidence="3" id="KW-0687">Ribonucleoprotein</keyword>
<dbReference type="InterPro" id="IPR001141">
    <property type="entry name" value="Ribosomal_eL27"/>
</dbReference>
<dbReference type="Gene3D" id="2.30.30.770">
    <property type="match status" value="1"/>
</dbReference>
<evidence type="ECO:0000256" key="2">
    <source>
        <dbReference type="ARBA" id="ARBA00022980"/>
    </source>
</evidence>
<name>A0AAV2QYL7_MEGNR</name>
<evidence type="ECO:0000313" key="8">
    <source>
        <dbReference type="Proteomes" id="UP001497623"/>
    </source>
</evidence>
<dbReference type="EMBL" id="CAXKWB010013112">
    <property type="protein sequence ID" value="CAL4106677.1"/>
    <property type="molecule type" value="Genomic_DNA"/>
</dbReference>
<dbReference type="GO" id="GO:0003735">
    <property type="term" value="F:structural constituent of ribosome"/>
    <property type="evidence" value="ECO:0007669"/>
    <property type="project" value="InterPro"/>
</dbReference>
<gene>
    <name evidence="7" type="ORF">MNOR_LOCUS18387</name>
</gene>